<dbReference type="Proteomes" id="UP000065220">
    <property type="component" value="Chromosome"/>
</dbReference>
<protein>
    <recommendedName>
        <fullName evidence="5">N-acetyl-gamma-glutamyl-phosphate reductase</fullName>
        <shortName evidence="5">AGPR</shortName>
        <ecNumber evidence="5">1.2.1.38</ecNumber>
    </recommendedName>
    <alternativeName>
        <fullName evidence="5">N-acetyl-glutamate semialdehyde dehydrogenase</fullName>
        <shortName evidence="5">NAGSA dehydrogenase</shortName>
    </alternativeName>
</protein>
<comment type="similarity">
    <text evidence="5">Belongs to the NAGSA dehydrogenase family. Type 1 subfamily.</text>
</comment>
<dbReference type="GO" id="GO:0003942">
    <property type="term" value="F:N-acetyl-gamma-glutamyl-phosphate reductase activity"/>
    <property type="evidence" value="ECO:0007669"/>
    <property type="project" value="UniProtKB-UniRule"/>
</dbReference>
<dbReference type="GO" id="GO:0005737">
    <property type="term" value="C:cytoplasm"/>
    <property type="evidence" value="ECO:0007669"/>
    <property type="project" value="UniProtKB-SubCell"/>
</dbReference>
<comment type="pathway">
    <text evidence="5">Amino-acid biosynthesis; L-arginine biosynthesis; N(2)-acetyl-L-ornithine from L-glutamate: step 3/4.</text>
</comment>
<comment type="subcellular location">
    <subcellularLocation>
        <location evidence="5">Cytoplasm</location>
    </subcellularLocation>
</comment>
<evidence type="ECO:0000256" key="6">
    <source>
        <dbReference type="PROSITE-ProRule" id="PRU10010"/>
    </source>
</evidence>
<dbReference type="KEGG" id="ard:AXF14_09440"/>
<sequence length="372" mass="36548">MTWTAAVAGATGYAGGEALRLLAAHPSIEVGAVTGSSSVGSLLGTHHPHLLSLAGRVVEPTDVEHLRGHDVVLLALPHGASGAVTAAIEADVAAGTWGGPDPVILDCGADHRLTDPAAWAAFYGTEHAGAWTYGMPELLHAGETAAAAQRAELAATHRVAVPGCNVTAVTLAAQPGVAAGLIDPSSVTAVLAVGYSGAGKSLKPHLTAAEALGSAQPYGVGGTHRHIPEIIQNLEVAGAAAGSVHLSFTPVLVPMSRGVLATVTAPVTDAVASAADPQAALREAWEAAYGAPGSGEGVVSILPEGVWPTTGAVAGSGLATVQVAYDAAAGVATMLCAIDNLGKGTASAAVQSLNLALGLPETTGVVTEGVAP</sequence>
<comment type="function">
    <text evidence="5">Catalyzes the NADPH-dependent reduction of N-acetyl-5-glutamyl phosphate to yield N-acetyl-L-glutamate 5-semialdehyde.</text>
</comment>
<keyword evidence="2 5" id="KW-0028">Amino-acid biosynthesis</keyword>
<feature type="domain" description="Semialdehyde dehydrogenase NAD-binding" evidence="7">
    <location>
        <begin position="4"/>
        <end position="145"/>
    </location>
</feature>
<evidence type="ECO:0000256" key="2">
    <source>
        <dbReference type="ARBA" id="ARBA00022605"/>
    </source>
</evidence>
<dbReference type="PANTHER" id="PTHR32338:SF10">
    <property type="entry name" value="N-ACETYL-GAMMA-GLUTAMYL-PHOSPHATE REDUCTASE, CHLOROPLASTIC-RELATED"/>
    <property type="match status" value="1"/>
</dbReference>
<dbReference type="HAMAP" id="MF_00150">
    <property type="entry name" value="ArgC_type1"/>
    <property type="match status" value="1"/>
</dbReference>
<dbReference type="CDD" id="cd23934">
    <property type="entry name" value="AGPR_1_C"/>
    <property type="match status" value="1"/>
</dbReference>
<dbReference type="AlphaFoldDB" id="A0A109W2W1"/>
<accession>A0A109W2W1</accession>
<evidence type="ECO:0000259" key="7">
    <source>
        <dbReference type="SMART" id="SM00859"/>
    </source>
</evidence>
<dbReference type="Pfam" id="PF01118">
    <property type="entry name" value="Semialdhyde_dh"/>
    <property type="match status" value="1"/>
</dbReference>
<dbReference type="PROSITE" id="PS01224">
    <property type="entry name" value="ARGC"/>
    <property type="match status" value="1"/>
</dbReference>
<dbReference type="GO" id="GO:0006526">
    <property type="term" value="P:L-arginine biosynthetic process"/>
    <property type="evidence" value="ECO:0007669"/>
    <property type="project" value="UniProtKB-UniRule"/>
</dbReference>
<dbReference type="Pfam" id="PF22698">
    <property type="entry name" value="Semialdhyde_dhC_1"/>
    <property type="match status" value="1"/>
</dbReference>
<dbReference type="CDD" id="cd24148">
    <property type="entry name" value="AGPR_1_actinobacAGPR_like"/>
    <property type="match status" value="1"/>
</dbReference>
<dbReference type="PANTHER" id="PTHR32338">
    <property type="entry name" value="N-ACETYL-GAMMA-GLUTAMYL-PHOSPHATE REDUCTASE, CHLOROPLASTIC-RELATED-RELATED"/>
    <property type="match status" value="1"/>
</dbReference>
<organism evidence="8 9">
    <name type="scientific">Actinomyces radicidentis</name>
    <dbReference type="NCBI Taxonomy" id="111015"/>
    <lineage>
        <taxon>Bacteria</taxon>
        <taxon>Bacillati</taxon>
        <taxon>Actinomycetota</taxon>
        <taxon>Actinomycetes</taxon>
        <taxon>Actinomycetales</taxon>
        <taxon>Actinomycetaceae</taxon>
        <taxon>Actinomyces</taxon>
    </lineage>
</organism>
<dbReference type="SUPFAM" id="SSF51735">
    <property type="entry name" value="NAD(P)-binding Rossmann-fold domains"/>
    <property type="match status" value="1"/>
</dbReference>
<dbReference type="InterPro" id="IPR050085">
    <property type="entry name" value="AGPR"/>
</dbReference>
<dbReference type="InterPro" id="IPR000706">
    <property type="entry name" value="AGPR_type-1"/>
</dbReference>
<evidence type="ECO:0000256" key="3">
    <source>
        <dbReference type="ARBA" id="ARBA00022857"/>
    </source>
</evidence>
<keyword evidence="9" id="KW-1185">Reference proteome</keyword>
<proteinExistence type="inferred from homology"/>
<reference evidence="9" key="1">
    <citation type="submission" date="2016-02" db="EMBL/GenBank/DDBJ databases">
        <authorList>
            <person name="Holder M.E."/>
            <person name="Ajami N.J."/>
            <person name="Petrosino J.F."/>
        </authorList>
    </citation>
    <scope>NUCLEOTIDE SEQUENCE [LARGE SCALE GENOMIC DNA]</scope>
    <source>
        <strain evidence="9">CCUG 36733</strain>
    </source>
</reference>
<evidence type="ECO:0000256" key="4">
    <source>
        <dbReference type="ARBA" id="ARBA00023002"/>
    </source>
</evidence>
<dbReference type="GO" id="GO:0051287">
    <property type="term" value="F:NAD binding"/>
    <property type="evidence" value="ECO:0007669"/>
    <property type="project" value="InterPro"/>
</dbReference>
<dbReference type="InterPro" id="IPR036291">
    <property type="entry name" value="NAD(P)-bd_dom_sf"/>
</dbReference>
<keyword evidence="4 5" id="KW-0560">Oxidoreductase</keyword>
<feature type="active site" evidence="5 6">
    <location>
        <position position="164"/>
    </location>
</feature>
<evidence type="ECO:0000256" key="1">
    <source>
        <dbReference type="ARBA" id="ARBA00022571"/>
    </source>
</evidence>
<dbReference type="InterPro" id="IPR000534">
    <property type="entry name" value="Semialdehyde_DH_NAD-bd"/>
</dbReference>
<evidence type="ECO:0000256" key="5">
    <source>
        <dbReference type="HAMAP-Rule" id="MF_00150"/>
    </source>
</evidence>
<dbReference type="Gene3D" id="3.30.360.10">
    <property type="entry name" value="Dihydrodipicolinate Reductase, domain 2"/>
    <property type="match status" value="1"/>
</dbReference>
<dbReference type="EMBL" id="CP014228">
    <property type="protein sequence ID" value="AMD87769.1"/>
    <property type="molecule type" value="Genomic_DNA"/>
</dbReference>
<dbReference type="GO" id="GO:0070401">
    <property type="term" value="F:NADP+ binding"/>
    <property type="evidence" value="ECO:0007669"/>
    <property type="project" value="InterPro"/>
</dbReference>
<dbReference type="SUPFAM" id="SSF55347">
    <property type="entry name" value="Glyceraldehyde-3-phosphate dehydrogenase-like, C-terminal domain"/>
    <property type="match status" value="1"/>
</dbReference>
<dbReference type="EC" id="1.2.1.38" evidence="5"/>
<dbReference type="STRING" id="111015.AXF14_09440"/>
<dbReference type="OrthoDB" id="9801289at2"/>
<dbReference type="Gene3D" id="3.40.50.720">
    <property type="entry name" value="NAD(P)-binding Rossmann-like Domain"/>
    <property type="match status" value="1"/>
</dbReference>
<dbReference type="UniPathway" id="UPA00068">
    <property type="reaction ID" value="UER00108"/>
</dbReference>
<evidence type="ECO:0000313" key="8">
    <source>
        <dbReference type="EMBL" id="AMD87769.1"/>
    </source>
</evidence>
<dbReference type="SMART" id="SM00859">
    <property type="entry name" value="Semialdhyde_dh"/>
    <property type="match status" value="1"/>
</dbReference>
<keyword evidence="3 5" id="KW-0521">NADP</keyword>
<dbReference type="InterPro" id="IPR023013">
    <property type="entry name" value="AGPR_AS"/>
</dbReference>
<keyword evidence="5" id="KW-0963">Cytoplasm</keyword>
<dbReference type="InterPro" id="IPR058924">
    <property type="entry name" value="AGPR_dimerisation_dom"/>
</dbReference>
<evidence type="ECO:0000313" key="9">
    <source>
        <dbReference type="Proteomes" id="UP000065220"/>
    </source>
</evidence>
<name>A0A109W2W1_ACTRD</name>
<comment type="catalytic activity">
    <reaction evidence="5">
        <text>N-acetyl-L-glutamate 5-semialdehyde + phosphate + NADP(+) = N-acetyl-L-glutamyl 5-phosphate + NADPH + H(+)</text>
        <dbReference type="Rhea" id="RHEA:21588"/>
        <dbReference type="ChEBI" id="CHEBI:15378"/>
        <dbReference type="ChEBI" id="CHEBI:29123"/>
        <dbReference type="ChEBI" id="CHEBI:43474"/>
        <dbReference type="ChEBI" id="CHEBI:57783"/>
        <dbReference type="ChEBI" id="CHEBI:57936"/>
        <dbReference type="ChEBI" id="CHEBI:58349"/>
        <dbReference type="EC" id="1.2.1.38"/>
    </reaction>
</comment>
<keyword evidence="1 5" id="KW-0055">Arginine biosynthesis</keyword>
<dbReference type="RefSeq" id="WP_067942796.1">
    <property type="nucleotide sequence ID" value="NZ_CP014228.1"/>
</dbReference>
<gene>
    <name evidence="5" type="primary">argC</name>
    <name evidence="8" type="ORF">AXF14_09440</name>
</gene>
<dbReference type="NCBIfam" id="TIGR01850">
    <property type="entry name" value="argC"/>
    <property type="match status" value="1"/>
</dbReference>